<organism evidence="2 3">
    <name type="scientific">Micromonospora arida</name>
    <dbReference type="NCBI Taxonomy" id="2203715"/>
    <lineage>
        <taxon>Bacteria</taxon>
        <taxon>Bacillati</taxon>
        <taxon>Actinomycetota</taxon>
        <taxon>Actinomycetes</taxon>
        <taxon>Micromonosporales</taxon>
        <taxon>Micromonosporaceae</taxon>
        <taxon>Micromonospora</taxon>
    </lineage>
</organism>
<evidence type="ECO:0000313" key="2">
    <source>
        <dbReference type="EMBL" id="RQX12617.1"/>
    </source>
</evidence>
<accession>A0A3N9Y033</accession>
<dbReference type="CDD" id="cd04301">
    <property type="entry name" value="NAT_SF"/>
    <property type="match status" value="1"/>
</dbReference>
<evidence type="ECO:0000259" key="1">
    <source>
        <dbReference type="PROSITE" id="PS51186"/>
    </source>
</evidence>
<dbReference type="Gene3D" id="3.40.630.30">
    <property type="match status" value="1"/>
</dbReference>
<dbReference type="AlphaFoldDB" id="A0A3N9Y033"/>
<keyword evidence="3" id="KW-1185">Reference proteome</keyword>
<gene>
    <name evidence="2" type="ORF">DLJ58_05385</name>
</gene>
<reference evidence="2 3" key="1">
    <citation type="submission" date="2018-05" db="EMBL/GenBank/DDBJ databases">
        <title>Micromonospora from Atacama Desert.</title>
        <authorList>
            <person name="Carro L."/>
            <person name="Goodfellow M."/>
            <person name="Klenk H.-P."/>
        </authorList>
    </citation>
    <scope>NUCLEOTIDE SEQUENCE [LARGE SCALE GENOMIC DNA]</scope>
    <source>
        <strain evidence="2 3">LB32</strain>
    </source>
</reference>
<name>A0A3N9Y033_9ACTN</name>
<dbReference type="InterPro" id="IPR000182">
    <property type="entry name" value="GNAT_dom"/>
</dbReference>
<proteinExistence type="predicted"/>
<dbReference type="EMBL" id="QGSY01000110">
    <property type="protein sequence ID" value="RQX12617.1"/>
    <property type="molecule type" value="Genomic_DNA"/>
</dbReference>
<keyword evidence="2" id="KW-0808">Transferase</keyword>
<protein>
    <submittedName>
        <fullName evidence="2">GNAT family N-acetyltransferase</fullName>
    </submittedName>
</protein>
<dbReference type="PANTHER" id="PTHR42791:SF1">
    <property type="entry name" value="N-ACETYLTRANSFERASE DOMAIN-CONTAINING PROTEIN"/>
    <property type="match status" value="1"/>
</dbReference>
<dbReference type="SUPFAM" id="SSF55729">
    <property type="entry name" value="Acyl-CoA N-acyltransferases (Nat)"/>
    <property type="match status" value="1"/>
</dbReference>
<sequence length="220" mass="24283">MTDISTGVTVRQATRGDTQGLISVLAEAFFDGPVADWLVPDPNDRRTVYRRYFELALSHGLDNGHVDTTADLSAVAIWYPRPEPSPKGSLEHPAALEAATGVYAPKFALLDAVFEAYHPGEPHHYLAYVAVNPEQQNRGIGAALLSHHHRQLDAIDMPAYLEASNLRNRELYVRLGYRAGPPMILPTTGPTIWRMWRGQPNAARPEGFPASGLLPRRSAR</sequence>
<dbReference type="PROSITE" id="PS51186">
    <property type="entry name" value="GNAT"/>
    <property type="match status" value="1"/>
</dbReference>
<dbReference type="Pfam" id="PF13508">
    <property type="entry name" value="Acetyltransf_7"/>
    <property type="match status" value="1"/>
</dbReference>
<dbReference type="RefSeq" id="WP_124854138.1">
    <property type="nucleotide sequence ID" value="NZ_QGSY01000110.1"/>
</dbReference>
<dbReference type="InterPro" id="IPR052523">
    <property type="entry name" value="Trichothecene_AcTrans"/>
</dbReference>
<dbReference type="InterPro" id="IPR016181">
    <property type="entry name" value="Acyl_CoA_acyltransferase"/>
</dbReference>
<evidence type="ECO:0000313" key="3">
    <source>
        <dbReference type="Proteomes" id="UP000266889"/>
    </source>
</evidence>
<dbReference type="Proteomes" id="UP000266889">
    <property type="component" value="Unassembled WGS sequence"/>
</dbReference>
<comment type="caution">
    <text evidence="2">The sequence shown here is derived from an EMBL/GenBank/DDBJ whole genome shotgun (WGS) entry which is preliminary data.</text>
</comment>
<dbReference type="OrthoDB" id="7057833at2"/>
<feature type="domain" description="N-acetyltransferase" evidence="1">
    <location>
        <begin position="62"/>
        <end position="200"/>
    </location>
</feature>
<dbReference type="GO" id="GO:0016747">
    <property type="term" value="F:acyltransferase activity, transferring groups other than amino-acyl groups"/>
    <property type="evidence" value="ECO:0007669"/>
    <property type="project" value="InterPro"/>
</dbReference>
<dbReference type="PANTHER" id="PTHR42791">
    <property type="entry name" value="GNAT FAMILY ACETYLTRANSFERASE"/>
    <property type="match status" value="1"/>
</dbReference>